<dbReference type="RefSeq" id="WP_214377124.1">
    <property type="nucleotide sequence ID" value="NZ_JAFEJU010000015.1"/>
</dbReference>
<dbReference type="InterPro" id="IPR013378">
    <property type="entry name" value="InlB-like_B-rpt"/>
</dbReference>
<feature type="non-terminal residue" evidence="4">
    <location>
        <position position="774"/>
    </location>
</feature>
<evidence type="ECO:0000256" key="3">
    <source>
        <dbReference type="SAM" id="SignalP"/>
    </source>
</evidence>
<feature type="compositionally biased region" description="Polar residues" evidence="2">
    <location>
        <begin position="330"/>
        <end position="340"/>
    </location>
</feature>
<evidence type="ECO:0000313" key="5">
    <source>
        <dbReference type="Proteomes" id="UP000711736"/>
    </source>
</evidence>
<reference evidence="4 5" key="1">
    <citation type="journal article" date="2021" name="Environ. Microbiol.">
        <title>Genetic insights into the dark matter of the mammalian gut microbiota through targeted genome reconstruction.</title>
        <authorList>
            <person name="Lugli G.A."/>
            <person name="Alessandri G."/>
            <person name="Milani C."/>
            <person name="Viappiani A."/>
            <person name="Fontana F."/>
            <person name="Tarracchini C."/>
            <person name="Mancabelli L."/>
            <person name="Argentini C."/>
            <person name="Ruiz L."/>
            <person name="Margolles A."/>
            <person name="van Sinderen D."/>
            <person name="Turroni F."/>
            <person name="Ventura M."/>
        </authorList>
    </citation>
    <scope>NUCLEOTIDE SEQUENCE [LARGE SCALE GENOMIC DNA]</scope>
    <source>
        <strain evidence="4 5">LC6</strain>
    </source>
</reference>
<keyword evidence="3" id="KW-0732">Signal</keyword>
<sequence length="774" mass="85121">MALLATVAMALPIGGIATTAVANENTSGKVSTAADTNPNGITFTIKGFSWDDNTPTTRTVSVKDGATYTLLGNEQPYLDYKTVTGGYNWDIQYPESSNNFSYSQWTFSDTNKQGPSATVTFKKPSYYNSKEEQQTACLQWTKNGVPVTDSTTVVDTKSTWSMTAQDGCDVSLLKLGLKNFYDGWLNDNYDSVSSSDSSAKYYFYYVGGTESHAAVAHMLTVGTPVNGSSTPDPDPDPSQYHTVTIRNELDNITIAQYQVLDGYTASKPSDPLSKQPGYTFAGWYTAAEGGTEYDFNTPVTSDITIYAHWTKDTSQRYTVKFDLNGAPGSVDSQSVESSKTAYRPSDPSRDGYTFGGWYTAATGGSRYDFSTAVTKDITIYAHWYKDGAPDPDLNYHTVTFRNELDDMTIAQQTILDGYTATKPSDPASLQQGYKFAGWYTAAEGGTEYDFNTPVTKDITIYAHWTETDTPDPDPDTNPDLKYHTVTIRNELDNQTIAQQTILDGYTATKPSDPQSLQDGYTFVGWYTAAEGGTEYDFDTPVTSDITIYAHWKKGNDPTPQKYTVKFNVNGGSGSVASQTVESGKTAASPSNPTRDGYTFDGWYTAKTGGSRYDFSTPVKKNLTLYAHWTKNETPSEQVRVLFDDNYSNDPLAQIVNKGETVSRPADPTRDGYTFDGWFTAASGGSEYDFSTPVTEDVTLYAHWTKDESPAEKIVVIFEDKDGAGQTFAEMVEKGKTVPKPNDPKRAGYSFLGWFTKLDGGEKYSFDTPVTEKLT</sequence>
<dbReference type="EMBL" id="JAFEJU010000015">
    <property type="protein sequence ID" value="MBT1175946.1"/>
    <property type="molecule type" value="Genomic_DNA"/>
</dbReference>
<comment type="subcellular location">
    <subcellularLocation>
        <location evidence="1">Cell envelope</location>
    </subcellularLocation>
</comment>
<dbReference type="Proteomes" id="UP000711736">
    <property type="component" value="Unassembled WGS sequence"/>
</dbReference>
<comment type="caution">
    <text evidence="4">The sequence shown here is derived from an EMBL/GenBank/DDBJ whole genome shotgun (WGS) entry which is preliminary data.</text>
</comment>
<gene>
    <name evidence="4" type="ORF">JS530_10690</name>
</gene>
<feature type="signal peptide" evidence="3">
    <location>
        <begin position="1"/>
        <end position="22"/>
    </location>
</feature>
<accession>A0ABS5UZH1</accession>
<evidence type="ECO:0000256" key="2">
    <source>
        <dbReference type="SAM" id="MobiDB-lite"/>
    </source>
</evidence>
<dbReference type="InterPro" id="IPR042229">
    <property type="entry name" value="Listeria/Bacterioides_rpt_sf"/>
</dbReference>
<name>A0ABS5UZH1_9BIFI</name>
<proteinExistence type="predicted"/>
<evidence type="ECO:0000256" key="1">
    <source>
        <dbReference type="ARBA" id="ARBA00004196"/>
    </source>
</evidence>
<dbReference type="NCBIfam" id="TIGR02543">
    <property type="entry name" value="List_Bact_rpt"/>
    <property type="match status" value="6"/>
</dbReference>
<protein>
    <submittedName>
        <fullName evidence="4">InlB B-repeat-containing protein</fullName>
    </submittedName>
</protein>
<organism evidence="4 5">
    <name type="scientific">Bifidobacterium colobi</name>
    <dbReference type="NCBI Taxonomy" id="2809026"/>
    <lineage>
        <taxon>Bacteria</taxon>
        <taxon>Bacillati</taxon>
        <taxon>Actinomycetota</taxon>
        <taxon>Actinomycetes</taxon>
        <taxon>Bifidobacteriales</taxon>
        <taxon>Bifidobacteriaceae</taxon>
        <taxon>Bifidobacterium</taxon>
    </lineage>
</organism>
<keyword evidence="5" id="KW-1185">Reference proteome</keyword>
<evidence type="ECO:0000313" key="4">
    <source>
        <dbReference type="EMBL" id="MBT1175946.1"/>
    </source>
</evidence>
<dbReference type="Pfam" id="PF09479">
    <property type="entry name" value="Flg_new"/>
    <property type="match status" value="7"/>
</dbReference>
<feature type="chain" id="PRO_5047016118" evidence="3">
    <location>
        <begin position="23"/>
        <end position="774"/>
    </location>
</feature>
<feature type="region of interest" description="Disordered" evidence="2">
    <location>
        <begin position="328"/>
        <end position="347"/>
    </location>
</feature>
<dbReference type="Gene3D" id="2.60.40.4270">
    <property type="entry name" value="Listeria-Bacteroides repeat domain"/>
    <property type="match status" value="7"/>
</dbReference>